<name>A0A084GEN8_PSEDA</name>
<comment type="caution">
    <text evidence="4">The sequence shown here is derived from an EMBL/GenBank/DDBJ whole genome shotgun (WGS) entry which is preliminary data.</text>
</comment>
<dbReference type="CDD" id="cd16147">
    <property type="entry name" value="G6S"/>
    <property type="match status" value="1"/>
</dbReference>
<dbReference type="Proteomes" id="UP000028545">
    <property type="component" value="Unassembled WGS sequence"/>
</dbReference>
<keyword evidence="2" id="KW-0732">Signal</keyword>
<dbReference type="AlphaFoldDB" id="A0A084GEN8"/>
<organism evidence="4 5">
    <name type="scientific">Pseudallescheria apiosperma</name>
    <name type="common">Scedosporium apiospermum</name>
    <dbReference type="NCBI Taxonomy" id="563466"/>
    <lineage>
        <taxon>Eukaryota</taxon>
        <taxon>Fungi</taxon>
        <taxon>Dikarya</taxon>
        <taxon>Ascomycota</taxon>
        <taxon>Pezizomycotina</taxon>
        <taxon>Sordariomycetes</taxon>
        <taxon>Hypocreomycetidae</taxon>
        <taxon>Microascales</taxon>
        <taxon>Microascaceae</taxon>
        <taxon>Scedosporium</taxon>
    </lineage>
</organism>
<evidence type="ECO:0000259" key="3">
    <source>
        <dbReference type="Pfam" id="PF00884"/>
    </source>
</evidence>
<dbReference type="OMA" id="WPPFLDG"/>
<dbReference type="PANTHER" id="PTHR43108">
    <property type="entry name" value="N-ACETYLGLUCOSAMINE-6-SULFATASE FAMILY MEMBER"/>
    <property type="match status" value="1"/>
</dbReference>
<dbReference type="PANTHER" id="PTHR43108:SF8">
    <property type="entry name" value="SD21168P"/>
    <property type="match status" value="1"/>
</dbReference>
<evidence type="ECO:0000313" key="5">
    <source>
        <dbReference type="Proteomes" id="UP000028545"/>
    </source>
</evidence>
<protein>
    <submittedName>
        <fullName evidence="4">Arylsulfatase</fullName>
    </submittedName>
</protein>
<dbReference type="GO" id="GO:0005539">
    <property type="term" value="F:glycosaminoglycan binding"/>
    <property type="evidence" value="ECO:0007669"/>
    <property type="project" value="TreeGrafter"/>
</dbReference>
<evidence type="ECO:0000256" key="2">
    <source>
        <dbReference type="SAM" id="SignalP"/>
    </source>
</evidence>
<dbReference type="SUPFAM" id="SSF53649">
    <property type="entry name" value="Alkaline phosphatase-like"/>
    <property type="match status" value="1"/>
</dbReference>
<dbReference type="KEGG" id="sapo:SAPIO_CDS1612"/>
<accession>A0A084GEN8</accession>
<proteinExistence type="inferred from homology"/>
<feature type="domain" description="Sulfatase N-terminal" evidence="3">
    <location>
        <begin position="26"/>
        <end position="374"/>
    </location>
</feature>
<dbReference type="VEuPathDB" id="FungiDB:SAPIO_CDS1612"/>
<sequence length="627" mass="71433">MLPSLLISALALASTAHSTKLCQKKPNIIFILSDDQDRRLGSTDFQPVLHREIFAKGTEFTNHYGTTAQCCPARASILRGQFSHNTNITHVNAVATLPNSGSSGNYDKWLSSKQDEDYLPLWLKEAGYRTESDVGKFLNGYNTANWANAPKHWDWMDTLLDPYTTFFNVPVLSQNGERPIWYKGFHQTDVLRIKALDRLERLASQDTPFYLTIAPYAPHVQNNAHRPIPLKRHMDLFPNAKTPRNPNFNPADEYQHKKGSWLRTLPLMNQTAIDFADFTYQSRAQSLQGIDEIIEDVVRMLEKKGIIDNTYIVYTSDNGYHIGQNRAPAGKALFYAEDSHLPFAVRGPGIPRGIKSNLPSTHVDLAPTFLEIAGLSKKKYPAFLDGTSLLDQWHHPHNSSGREHGKGNARETLNIEFWGLYGRILGDRDGWLFTKWCTGDTEMYHTTTDEWELRNIADSKEPEHQRAFTRLNAILMVTKSCEKGSCRDPWAVFQLPSGKKLSSFEEAMLPEYDSFFNKFPRVSFQECLQFQSAENEAPFYPPLPHRGQGGLGRSYRAPTDSFVETDDTLSITDENFYGSEEQRHATLEDLYSEARELTDEELGKDFEASKKRWAATEEIDMRAYGYD</sequence>
<dbReference type="RefSeq" id="XP_016645599.1">
    <property type="nucleotide sequence ID" value="XM_016784842.1"/>
</dbReference>
<dbReference type="Gene3D" id="3.40.720.10">
    <property type="entry name" value="Alkaline Phosphatase, subunit A"/>
    <property type="match status" value="1"/>
</dbReference>
<dbReference type="GeneID" id="27720684"/>
<feature type="chain" id="PRO_5001775766" evidence="2">
    <location>
        <begin position="19"/>
        <end position="627"/>
    </location>
</feature>
<feature type="signal peptide" evidence="2">
    <location>
        <begin position="1"/>
        <end position="18"/>
    </location>
</feature>
<evidence type="ECO:0000313" key="4">
    <source>
        <dbReference type="EMBL" id="KEZ45800.1"/>
    </source>
</evidence>
<dbReference type="InterPro" id="IPR017850">
    <property type="entry name" value="Alkaline_phosphatase_core_sf"/>
</dbReference>
<reference evidence="4 5" key="1">
    <citation type="journal article" date="2014" name="Genome Announc.">
        <title>Draft genome sequence of the pathogenic fungus Scedosporium apiospermum.</title>
        <authorList>
            <person name="Vandeputte P."/>
            <person name="Ghamrawi S."/>
            <person name="Rechenmann M."/>
            <person name="Iltis A."/>
            <person name="Giraud S."/>
            <person name="Fleury M."/>
            <person name="Thornton C."/>
            <person name="Delhaes L."/>
            <person name="Meyer W."/>
            <person name="Papon N."/>
            <person name="Bouchara J.P."/>
        </authorList>
    </citation>
    <scope>NUCLEOTIDE SEQUENCE [LARGE SCALE GENOMIC DNA]</scope>
    <source>
        <strain evidence="4 5">IHEM 14462</strain>
    </source>
</reference>
<dbReference type="OrthoDB" id="96314at2759"/>
<comment type="similarity">
    <text evidence="1">Belongs to the sulfatase family.</text>
</comment>
<dbReference type="GO" id="GO:0008449">
    <property type="term" value="F:N-acetylglucosamine-6-sulfatase activity"/>
    <property type="evidence" value="ECO:0007669"/>
    <property type="project" value="TreeGrafter"/>
</dbReference>
<keyword evidence="5" id="KW-1185">Reference proteome</keyword>
<dbReference type="Pfam" id="PF00884">
    <property type="entry name" value="Sulfatase"/>
    <property type="match status" value="1"/>
</dbReference>
<evidence type="ECO:0000256" key="1">
    <source>
        <dbReference type="ARBA" id="ARBA00008779"/>
    </source>
</evidence>
<dbReference type="HOGENOM" id="CLU_006332_4_0_1"/>
<dbReference type="InterPro" id="IPR000917">
    <property type="entry name" value="Sulfatase_N"/>
</dbReference>
<dbReference type="EMBL" id="JOWA01000066">
    <property type="protein sequence ID" value="KEZ45800.1"/>
    <property type="molecule type" value="Genomic_DNA"/>
</dbReference>
<gene>
    <name evidence="4" type="ORF">SAPIO_CDS1612</name>
</gene>